<dbReference type="GO" id="GO:0016020">
    <property type="term" value="C:membrane"/>
    <property type="evidence" value="ECO:0007669"/>
    <property type="project" value="TreeGrafter"/>
</dbReference>
<dbReference type="OrthoDB" id="7338723at2"/>
<feature type="domain" description="Peptidase M48" evidence="8">
    <location>
        <begin position="80"/>
        <end position="238"/>
    </location>
</feature>
<keyword evidence="5 6" id="KW-0482">Metalloprotease</keyword>
<protein>
    <submittedName>
        <fullName evidence="9">Peptidase family M48</fullName>
    </submittedName>
</protein>
<dbReference type="GO" id="GO:0046872">
    <property type="term" value="F:metal ion binding"/>
    <property type="evidence" value="ECO:0007669"/>
    <property type="project" value="UniProtKB-KW"/>
</dbReference>
<feature type="region of interest" description="Disordered" evidence="7">
    <location>
        <begin position="20"/>
        <end position="46"/>
    </location>
</feature>
<dbReference type="Pfam" id="PF01435">
    <property type="entry name" value="Peptidase_M48"/>
    <property type="match status" value="1"/>
</dbReference>
<proteinExistence type="inferred from homology"/>
<dbReference type="PANTHER" id="PTHR22726:SF1">
    <property type="entry name" value="METALLOENDOPEPTIDASE OMA1, MITOCHONDRIAL"/>
    <property type="match status" value="1"/>
</dbReference>
<comment type="cofactor">
    <cofactor evidence="6">
        <name>Zn(2+)</name>
        <dbReference type="ChEBI" id="CHEBI:29105"/>
    </cofactor>
    <text evidence="6">Binds 1 zinc ion per subunit.</text>
</comment>
<evidence type="ECO:0000313" key="10">
    <source>
        <dbReference type="Proteomes" id="UP000198885"/>
    </source>
</evidence>
<dbReference type="Gene3D" id="3.30.2010.10">
    <property type="entry name" value="Metalloproteases ('zincins'), catalytic domain"/>
    <property type="match status" value="1"/>
</dbReference>
<organism evidence="9 10">
    <name type="scientific">Tranquillimonas rosea</name>
    <dbReference type="NCBI Taxonomy" id="641238"/>
    <lineage>
        <taxon>Bacteria</taxon>
        <taxon>Pseudomonadati</taxon>
        <taxon>Pseudomonadota</taxon>
        <taxon>Alphaproteobacteria</taxon>
        <taxon>Rhodobacterales</taxon>
        <taxon>Roseobacteraceae</taxon>
        <taxon>Tranquillimonas</taxon>
    </lineage>
</organism>
<evidence type="ECO:0000313" key="9">
    <source>
        <dbReference type="EMBL" id="SER74110.1"/>
    </source>
</evidence>
<dbReference type="GO" id="GO:0004222">
    <property type="term" value="F:metalloendopeptidase activity"/>
    <property type="evidence" value="ECO:0007669"/>
    <property type="project" value="InterPro"/>
</dbReference>
<evidence type="ECO:0000256" key="1">
    <source>
        <dbReference type="ARBA" id="ARBA00022670"/>
    </source>
</evidence>
<name>A0A1H9RMS6_9RHOB</name>
<dbReference type="PANTHER" id="PTHR22726">
    <property type="entry name" value="METALLOENDOPEPTIDASE OMA1"/>
    <property type="match status" value="1"/>
</dbReference>
<dbReference type="Proteomes" id="UP000198885">
    <property type="component" value="Unassembled WGS sequence"/>
</dbReference>
<gene>
    <name evidence="9" type="ORF">SAMN04490244_102367</name>
</gene>
<evidence type="ECO:0000256" key="5">
    <source>
        <dbReference type="ARBA" id="ARBA00023049"/>
    </source>
</evidence>
<keyword evidence="2" id="KW-0479">Metal-binding</keyword>
<sequence length="242" mass="25397">MRWAILGLAVALAGCAVPPPQQQSGGTTTSAPSRQQVQARSTEARADRAASNFFNVITRVEPVAEQECRRRTGPGTNCDFAIVVDDRVEVPPNAFQTVSRDGRPVVGFTISLIAEARNRDELAFILGHEAAHHISGHLDRSQANAMSGAILAGALATLGGAGPDAVRQAQSLGATMGARRYSKGYELEADALGTVIAARAGYDPVVGAQYFARSPDPGNSFLGTHPPNSERIATVRRIAAGL</sequence>
<dbReference type="PROSITE" id="PS51257">
    <property type="entry name" value="PROKAR_LIPOPROTEIN"/>
    <property type="match status" value="1"/>
</dbReference>
<evidence type="ECO:0000256" key="7">
    <source>
        <dbReference type="SAM" id="MobiDB-lite"/>
    </source>
</evidence>
<keyword evidence="4 6" id="KW-0862">Zinc</keyword>
<dbReference type="InterPro" id="IPR051156">
    <property type="entry name" value="Mito/Outer_Membr_Metalloprot"/>
</dbReference>
<reference evidence="9 10" key="1">
    <citation type="submission" date="2016-10" db="EMBL/GenBank/DDBJ databases">
        <authorList>
            <person name="de Groot N.N."/>
        </authorList>
    </citation>
    <scope>NUCLEOTIDE SEQUENCE [LARGE SCALE GENOMIC DNA]</scope>
    <source>
        <strain evidence="9 10">DSM 23042</strain>
    </source>
</reference>
<evidence type="ECO:0000256" key="3">
    <source>
        <dbReference type="ARBA" id="ARBA00022801"/>
    </source>
</evidence>
<keyword evidence="1 6" id="KW-0645">Protease</keyword>
<keyword evidence="3 6" id="KW-0378">Hydrolase</keyword>
<comment type="similarity">
    <text evidence="6">Belongs to the peptidase M48 family.</text>
</comment>
<evidence type="ECO:0000259" key="8">
    <source>
        <dbReference type="Pfam" id="PF01435"/>
    </source>
</evidence>
<dbReference type="InterPro" id="IPR001915">
    <property type="entry name" value="Peptidase_M48"/>
</dbReference>
<evidence type="ECO:0000256" key="4">
    <source>
        <dbReference type="ARBA" id="ARBA00022833"/>
    </source>
</evidence>
<accession>A0A1H9RMS6</accession>
<dbReference type="EMBL" id="FOGU01000002">
    <property type="protein sequence ID" value="SER74110.1"/>
    <property type="molecule type" value="Genomic_DNA"/>
</dbReference>
<keyword evidence="10" id="KW-1185">Reference proteome</keyword>
<dbReference type="GO" id="GO:0051603">
    <property type="term" value="P:proteolysis involved in protein catabolic process"/>
    <property type="evidence" value="ECO:0007669"/>
    <property type="project" value="TreeGrafter"/>
</dbReference>
<evidence type="ECO:0000256" key="6">
    <source>
        <dbReference type="RuleBase" id="RU003983"/>
    </source>
</evidence>
<feature type="compositionally biased region" description="Polar residues" evidence="7">
    <location>
        <begin position="22"/>
        <end position="41"/>
    </location>
</feature>
<dbReference type="AlphaFoldDB" id="A0A1H9RMS6"/>
<dbReference type="RefSeq" id="WP_092689221.1">
    <property type="nucleotide sequence ID" value="NZ_CBDDGO010000004.1"/>
</dbReference>
<evidence type="ECO:0000256" key="2">
    <source>
        <dbReference type="ARBA" id="ARBA00022723"/>
    </source>
</evidence>